<feature type="domain" description="HTH cro/C1-type" evidence="1">
    <location>
        <begin position="7"/>
        <end position="62"/>
    </location>
</feature>
<sequence>MNLSEFLKEKREESFISINELAGRIGVNPSIISRLESGETKNKSIDLIRDIFNELNIDSQYISDYFNENKEEKTCKFSVEKNNLSKSDECFICSKKYDLRNVKIGINKPIHQDITICKTCRAELAKELLNSCY</sequence>
<dbReference type="GO" id="GO:0003677">
    <property type="term" value="F:DNA binding"/>
    <property type="evidence" value="ECO:0007669"/>
    <property type="project" value="InterPro"/>
</dbReference>
<protein>
    <submittedName>
        <fullName evidence="2">Putative transcriptional regulator</fullName>
    </submittedName>
</protein>
<gene>
    <name evidence="2" type="ORF">JFP838_pA0225</name>
</gene>
<keyword evidence="2" id="KW-0614">Plasmid</keyword>
<dbReference type="EMBL" id="CP013615">
    <property type="protein sequence ID" value="AMN31141.1"/>
    <property type="molecule type" value="Genomic_DNA"/>
</dbReference>
<evidence type="ECO:0000259" key="1">
    <source>
        <dbReference type="PROSITE" id="PS50943"/>
    </source>
</evidence>
<proteinExistence type="predicted"/>
<dbReference type="InterPro" id="IPR010982">
    <property type="entry name" value="Lambda_DNA-bd_dom_sf"/>
</dbReference>
<evidence type="ECO:0000313" key="2">
    <source>
        <dbReference type="EMBL" id="AMN31141.1"/>
    </source>
</evidence>
<dbReference type="InterPro" id="IPR001387">
    <property type="entry name" value="Cro/C1-type_HTH"/>
</dbReference>
<organism evidence="2 3">
    <name type="scientific">Clostridium perfringens</name>
    <dbReference type="NCBI Taxonomy" id="1502"/>
    <lineage>
        <taxon>Bacteria</taxon>
        <taxon>Bacillati</taxon>
        <taxon>Bacillota</taxon>
        <taxon>Clostridia</taxon>
        <taxon>Eubacteriales</taxon>
        <taxon>Clostridiaceae</taxon>
        <taxon>Clostridium</taxon>
    </lineage>
</organism>
<dbReference type="Pfam" id="PF01381">
    <property type="entry name" value="HTH_3"/>
    <property type="match status" value="1"/>
</dbReference>
<reference evidence="2 3" key="1">
    <citation type="journal article" date="2016" name="PLoS ONE">
        <title>Plasmid Characterization and Chromosome Analysis of Two netF+ Clostridium perfringens Isolates Associated with Foal and Canine Necrotizing Enteritis.</title>
        <authorList>
            <person name="Mehdizadeh Gohari I."/>
            <person name="Kropinski A.M."/>
            <person name="Weese S.J."/>
            <person name="Parreira V.R."/>
            <person name="Whitehead A.E."/>
            <person name="Boerlin P."/>
            <person name="Prescott J.F."/>
        </authorList>
    </citation>
    <scope>NUCLEOTIDE SEQUENCE [LARGE SCALE GENOMIC DNA]</scope>
    <source>
        <strain evidence="2 3">JP838</strain>
        <plasmid evidence="3">Plasmid pJFP838A</plasmid>
    </source>
</reference>
<geneLocation type="plasmid" evidence="2 3">
    <name>pJFP838A</name>
</geneLocation>
<dbReference type="Gene3D" id="1.10.260.40">
    <property type="entry name" value="lambda repressor-like DNA-binding domains"/>
    <property type="match status" value="1"/>
</dbReference>
<accession>A0A140GRI2</accession>
<dbReference type="Proteomes" id="UP000070260">
    <property type="component" value="Plasmid pJFP838A"/>
</dbReference>
<evidence type="ECO:0000313" key="3">
    <source>
        <dbReference type="Proteomes" id="UP000070260"/>
    </source>
</evidence>
<dbReference type="PROSITE" id="PS50943">
    <property type="entry name" value="HTH_CROC1"/>
    <property type="match status" value="1"/>
</dbReference>
<name>A0A140GRI2_CLOPF</name>
<dbReference type="PATRIC" id="fig|1502.177.peg.3433"/>
<dbReference type="AlphaFoldDB" id="A0A140GRI2"/>
<dbReference type="CDD" id="cd00093">
    <property type="entry name" value="HTH_XRE"/>
    <property type="match status" value="1"/>
</dbReference>
<dbReference type="RefSeq" id="WP_061429736.1">
    <property type="nucleotide sequence ID" value="NZ_CATNZX010000001.1"/>
</dbReference>
<dbReference type="SUPFAM" id="SSF47413">
    <property type="entry name" value="lambda repressor-like DNA-binding domains"/>
    <property type="match status" value="1"/>
</dbReference>
<dbReference type="SMART" id="SM00530">
    <property type="entry name" value="HTH_XRE"/>
    <property type="match status" value="1"/>
</dbReference>